<dbReference type="InterPro" id="IPR008719">
    <property type="entry name" value="N2O_reductase_NosL"/>
</dbReference>
<feature type="signal peptide" evidence="1">
    <location>
        <begin position="1"/>
        <end position="25"/>
    </location>
</feature>
<reference evidence="2" key="1">
    <citation type="submission" date="2019-02" db="EMBL/GenBank/DDBJ databases">
        <authorList>
            <person name="Gruber-Vodicka R. H."/>
            <person name="Seah K. B. B."/>
        </authorList>
    </citation>
    <scope>NUCLEOTIDE SEQUENCE</scope>
    <source>
        <strain evidence="2">BECK_DK47</strain>
    </source>
</reference>
<dbReference type="EMBL" id="CAADEX010000138">
    <property type="protein sequence ID" value="VFJ64598.1"/>
    <property type="molecule type" value="Genomic_DNA"/>
</dbReference>
<sequence>MALKASGPAMLLAGTLALVVGMSRAEPVEVPAPGARDTCPVCGMFVAKYPAWVATVLYRDGTALHFDGAKDLFKYLMDIPKWSPARHKEDIRDVAVTEYYGLTRIDARDAWYAIGSDVLGPMGHEPVPLATKEEAEEFGRDHQGKRILRFEEIDRALLRRLDTGAL</sequence>
<dbReference type="Gene3D" id="3.30.70.2050">
    <property type="match status" value="1"/>
</dbReference>
<gene>
    <name evidence="2" type="ORF">BECKDK2373B_GA0170837_11385</name>
</gene>
<organism evidence="2">
    <name type="scientific">Candidatus Kentrum sp. DK</name>
    <dbReference type="NCBI Taxonomy" id="2126562"/>
    <lineage>
        <taxon>Bacteria</taxon>
        <taxon>Pseudomonadati</taxon>
        <taxon>Pseudomonadota</taxon>
        <taxon>Gammaproteobacteria</taxon>
        <taxon>Candidatus Kentrum</taxon>
    </lineage>
</organism>
<evidence type="ECO:0000256" key="1">
    <source>
        <dbReference type="SAM" id="SignalP"/>
    </source>
</evidence>
<dbReference type="AlphaFoldDB" id="A0A450TCK2"/>
<dbReference type="PANTHER" id="PTHR41247">
    <property type="entry name" value="HTH-TYPE TRANSCRIPTIONAL REPRESSOR YCNK"/>
    <property type="match status" value="1"/>
</dbReference>
<protein>
    <submittedName>
        <fullName evidence="2">Nitrous oxide reductase accessory protein NosL</fullName>
    </submittedName>
</protein>
<accession>A0A450TCK2</accession>
<feature type="chain" id="PRO_5019088005" evidence="1">
    <location>
        <begin position="26"/>
        <end position="166"/>
    </location>
</feature>
<name>A0A450TCK2_9GAMM</name>
<dbReference type="SUPFAM" id="SSF160387">
    <property type="entry name" value="NosL/MerB-like"/>
    <property type="match status" value="1"/>
</dbReference>
<dbReference type="Pfam" id="PF05573">
    <property type="entry name" value="NosL"/>
    <property type="match status" value="1"/>
</dbReference>
<evidence type="ECO:0000313" key="2">
    <source>
        <dbReference type="EMBL" id="VFJ64598.1"/>
    </source>
</evidence>
<dbReference type="PANTHER" id="PTHR41247:SF1">
    <property type="entry name" value="HTH-TYPE TRANSCRIPTIONAL REPRESSOR YCNK"/>
    <property type="match status" value="1"/>
</dbReference>
<proteinExistence type="predicted"/>
<keyword evidence="1" id="KW-0732">Signal</keyword>